<gene>
    <name evidence="1" type="ORF">ABDB84_03595</name>
</gene>
<keyword evidence="2" id="KW-1185">Reference proteome</keyword>
<proteinExistence type="predicted"/>
<accession>A0ABU9YV02</accession>
<name>A0ABU9YV02_9RHOO</name>
<protein>
    <submittedName>
        <fullName evidence="1">Uncharacterized protein</fullName>
    </submittedName>
</protein>
<evidence type="ECO:0000313" key="1">
    <source>
        <dbReference type="EMBL" id="MEN3067549.1"/>
    </source>
</evidence>
<dbReference type="Proteomes" id="UP001410394">
    <property type="component" value="Unassembled WGS sequence"/>
</dbReference>
<comment type="caution">
    <text evidence="1">The sequence shown here is derived from an EMBL/GenBank/DDBJ whole genome shotgun (WGS) entry which is preliminary data.</text>
</comment>
<dbReference type="EMBL" id="JBDIVE010000001">
    <property type="protein sequence ID" value="MEN3067549.1"/>
    <property type="molecule type" value="Genomic_DNA"/>
</dbReference>
<dbReference type="RefSeq" id="WP_345918314.1">
    <property type="nucleotide sequence ID" value="NZ_JBDIVE010000001.1"/>
</dbReference>
<organism evidence="1 2">
    <name type="scientific">Uliginosibacterium sediminicola</name>
    <dbReference type="NCBI Taxonomy" id="2024550"/>
    <lineage>
        <taxon>Bacteria</taxon>
        <taxon>Pseudomonadati</taxon>
        <taxon>Pseudomonadota</taxon>
        <taxon>Betaproteobacteria</taxon>
        <taxon>Rhodocyclales</taxon>
        <taxon>Zoogloeaceae</taxon>
        <taxon>Uliginosibacterium</taxon>
    </lineage>
</organism>
<evidence type="ECO:0000313" key="2">
    <source>
        <dbReference type="Proteomes" id="UP001410394"/>
    </source>
</evidence>
<sequence>MGGIERDPEVATEYRLQVVLAKVKDDAKGAWHTENAIEQDILRVEAIGVGQLPLLCMGSLWRDGKLEMLRSGVEQVFDLDIPPGLPNYYIATDKVGLAGLVPFRAHRLMGYGKNTKCIVLPHNGDPAGIIIPAIELIRFYYVNSTRLSKAVFDGDFVHSPSSIYDPDYTGLNGKLAVVCRRQDVSGDDCWTIARILNSQAAFDGARRVNDSMMRDFANTQNANPESAFPFSGKTRIKALCKKVGYAPARWLVLSLVSCSAPFPYEDLQVMADNDGRQANPDTDLPDPAKIPIVCPSKDSGQELEPLRLQNVKEPDSKALPKRLELSGGCSTLCKARRSKRKTRAL</sequence>
<reference evidence="1 2" key="1">
    <citation type="journal article" date="2018" name="Int. J. Syst. Evol. Microbiol.">
        <title>Uliginosibacterium sediminicola sp. nov., isolated from freshwater sediment.</title>
        <authorList>
            <person name="Hwang W.M."/>
            <person name="Kim S.M."/>
            <person name="Kang K."/>
            <person name="Ahn T.Y."/>
        </authorList>
    </citation>
    <scope>NUCLEOTIDE SEQUENCE [LARGE SCALE GENOMIC DNA]</scope>
    <source>
        <strain evidence="1 2">M1-21</strain>
    </source>
</reference>